<keyword evidence="3" id="KW-1185">Reference proteome</keyword>
<sequence length="186" mass="20833">MTVCERAVAAFFRTHRFTARTEVCERMHVEMGQRVENGELSLCHRLEKLTAGYVLTITDFRLDDGARSSEHAVRRFCQLIRTLLRTVPHLSYVRGMILPGVSDPKLREMRVRLGAILEREGAFWRDEDGDRWLVFCRVQHGVPTRRMSGLGTSSSASSASSASAASVSRASASPGHGNMPSPRHHR</sequence>
<evidence type="ECO:0000313" key="2">
    <source>
        <dbReference type="EMBL" id="APD11436.1"/>
    </source>
</evidence>
<proteinExistence type="predicted"/>
<name>A0ABM6FRH0_9BURK</name>
<reference evidence="3" key="1">
    <citation type="submission" date="2015-02" db="EMBL/GenBank/DDBJ databases">
        <title>Complete Genome Sequencing of Pandoraea vervacti NS15 sp. nov.</title>
        <authorList>
            <person name="Chan K.-G."/>
        </authorList>
    </citation>
    <scope>NUCLEOTIDE SEQUENCE [LARGE SCALE GENOMIC DNA]</scope>
    <source>
        <strain evidence="3">NS15</strain>
    </source>
</reference>
<gene>
    <name evidence="2" type="ORF">UC34_25470</name>
</gene>
<feature type="region of interest" description="Disordered" evidence="1">
    <location>
        <begin position="146"/>
        <end position="186"/>
    </location>
</feature>
<evidence type="ECO:0000313" key="3">
    <source>
        <dbReference type="Proteomes" id="UP000035085"/>
    </source>
</evidence>
<protein>
    <recommendedName>
        <fullName evidence="4">Secretion system effector SseE</fullName>
    </recommendedName>
</protein>
<dbReference type="Proteomes" id="UP000035085">
    <property type="component" value="Chromosome"/>
</dbReference>
<evidence type="ECO:0008006" key="4">
    <source>
        <dbReference type="Google" id="ProtNLM"/>
    </source>
</evidence>
<organism evidence="2 3">
    <name type="scientific">Pandoraea vervacti</name>
    <dbReference type="NCBI Taxonomy" id="656178"/>
    <lineage>
        <taxon>Bacteria</taxon>
        <taxon>Pseudomonadati</taxon>
        <taxon>Pseudomonadota</taxon>
        <taxon>Betaproteobacteria</taxon>
        <taxon>Burkholderiales</taxon>
        <taxon>Burkholderiaceae</taxon>
        <taxon>Pandoraea</taxon>
    </lineage>
</organism>
<accession>A0ABM6FRH0</accession>
<evidence type="ECO:0000256" key="1">
    <source>
        <dbReference type="SAM" id="MobiDB-lite"/>
    </source>
</evidence>
<feature type="compositionally biased region" description="Low complexity" evidence="1">
    <location>
        <begin position="153"/>
        <end position="173"/>
    </location>
</feature>
<dbReference type="EMBL" id="CP010897">
    <property type="protein sequence ID" value="APD11436.1"/>
    <property type="molecule type" value="Genomic_DNA"/>
</dbReference>
<dbReference type="RefSeq" id="WP_052811205.1">
    <property type="nucleotide sequence ID" value="NZ_CP010897.2"/>
</dbReference>